<proteinExistence type="predicted"/>
<organism evidence="1">
    <name type="scientific">viral metagenome</name>
    <dbReference type="NCBI Taxonomy" id="1070528"/>
    <lineage>
        <taxon>unclassified sequences</taxon>
        <taxon>metagenomes</taxon>
        <taxon>organismal metagenomes</taxon>
    </lineage>
</organism>
<dbReference type="AlphaFoldDB" id="A0A6M3LU43"/>
<sequence>MKGDERYEEIDFLLDNYRTRLYKLYHKIDLIVDSMNESFWRAKDYPEDLSKDDTAEVQQFLEDIGLVLLEYEPLFDKFE</sequence>
<protein>
    <submittedName>
        <fullName evidence="1">Uncharacterized protein</fullName>
    </submittedName>
</protein>
<accession>A0A6M3LU43</accession>
<evidence type="ECO:0000313" key="1">
    <source>
        <dbReference type="EMBL" id="QJA97012.1"/>
    </source>
</evidence>
<reference evidence="1" key="1">
    <citation type="submission" date="2020-03" db="EMBL/GenBank/DDBJ databases">
        <title>The deep terrestrial virosphere.</title>
        <authorList>
            <person name="Holmfeldt K."/>
            <person name="Nilsson E."/>
            <person name="Simone D."/>
            <person name="Lopez-Fernandez M."/>
            <person name="Wu X."/>
            <person name="de Brujin I."/>
            <person name="Lundin D."/>
            <person name="Andersson A."/>
            <person name="Bertilsson S."/>
            <person name="Dopson M."/>
        </authorList>
    </citation>
    <scope>NUCLEOTIDE SEQUENCE</scope>
    <source>
        <strain evidence="1">MM415B06840</strain>
    </source>
</reference>
<dbReference type="EMBL" id="MT143454">
    <property type="protein sequence ID" value="QJA97012.1"/>
    <property type="molecule type" value="Genomic_DNA"/>
</dbReference>
<gene>
    <name evidence="1" type="ORF">MM415B06840_0007</name>
</gene>
<name>A0A6M3LU43_9ZZZZ</name>